<gene>
    <name evidence="4" type="ordered locus">SAR116_1325</name>
</gene>
<dbReference type="PANTHER" id="PTHR43080">
    <property type="entry name" value="CBS DOMAIN-CONTAINING PROTEIN CBSX3, MITOCHONDRIAL"/>
    <property type="match status" value="1"/>
</dbReference>
<feature type="domain" description="CBS" evidence="3">
    <location>
        <begin position="74"/>
        <end position="131"/>
    </location>
</feature>
<dbReference type="CDD" id="cd04623">
    <property type="entry name" value="CBS_pair_bac_euk"/>
    <property type="match status" value="1"/>
</dbReference>
<dbReference type="PROSITE" id="PS51371">
    <property type="entry name" value="CBS"/>
    <property type="match status" value="2"/>
</dbReference>
<sequence length="140" mass="15720">MTPFIAKLIERGCVTVNADSALETVVDMLVKWGIGTVVVADQNMQVLGILSERDIIRHLSKGKTLEGMKAQDLMTAKVITVDQQVTSSELMHLMTKNRIRHVPITKDKKLVGIVSIGDVVKRMLEKYERETELIKQFINS</sequence>
<dbReference type="SUPFAM" id="SSF54631">
    <property type="entry name" value="CBS-domain pair"/>
    <property type="match status" value="1"/>
</dbReference>
<dbReference type="HOGENOM" id="CLU_040681_3_2_5"/>
<accession>D5BTH1</accession>
<reference evidence="4 5" key="1">
    <citation type="journal article" date="2010" name="J. Bacteriol.">
        <title>Complete genome sequence of "Candidatus Puniceispirillum marinum" IMCC1322, a representative of the SAR116 clade in the Alphaproteobacteria.</title>
        <authorList>
            <person name="Oh H.M."/>
            <person name="Kwon K.K."/>
            <person name="Kang I."/>
            <person name="Kang S.G."/>
            <person name="Lee J.H."/>
            <person name="Kim S.J."/>
            <person name="Cho J.C."/>
        </authorList>
    </citation>
    <scope>NUCLEOTIDE SEQUENCE [LARGE SCALE GENOMIC DNA]</scope>
    <source>
        <strain evidence="4 5">IMCC1322</strain>
    </source>
</reference>
<dbReference type="AlphaFoldDB" id="D5BTH1"/>
<protein>
    <submittedName>
        <fullName evidence="4">CBS domain containing protein</fullName>
        <ecNumber evidence="4">1.1.1.205</ecNumber>
    </submittedName>
</protein>
<dbReference type="Proteomes" id="UP000007460">
    <property type="component" value="Chromosome"/>
</dbReference>
<dbReference type="EC" id="1.1.1.205" evidence="4"/>
<dbReference type="InterPro" id="IPR051257">
    <property type="entry name" value="Diverse_CBS-Domain"/>
</dbReference>
<dbReference type="InterPro" id="IPR044725">
    <property type="entry name" value="CBSX3_CBS_dom"/>
</dbReference>
<keyword evidence="5" id="KW-1185">Reference proteome</keyword>
<evidence type="ECO:0000259" key="3">
    <source>
        <dbReference type="PROSITE" id="PS51371"/>
    </source>
</evidence>
<dbReference type="InterPro" id="IPR000644">
    <property type="entry name" value="CBS_dom"/>
</dbReference>
<dbReference type="KEGG" id="apb:SAR116_1325"/>
<dbReference type="InterPro" id="IPR046342">
    <property type="entry name" value="CBS_dom_sf"/>
</dbReference>
<dbReference type="STRING" id="488538.SAR116_1325"/>
<dbReference type="SMART" id="SM00116">
    <property type="entry name" value="CBS"/>
    <property type="match status" value="2"/>
</dbReference>
<dbReference type="EMBL" id="CP001751">
    <property type="protein sequence ID" value="ADE39568.1"/>
    <property type="molecule type" value="Genomic_DNA"/>
</dbReference>
<proteinExistence type="predicted"/>
<keyword evidence="1 2" id="KW-0129">CBS domain</keyword>
<organism evidence="4 5">
    <name type="scientific">Puniceispirillum marinum (strain IMCC1322)</name>
    <dbReference type="NCBI Taxonomy" id="488538"/>
    <lineage>
        <taxon>Bacteria</taxon>
        <taxon>Pseudomonadati</taxon>
        <taxon>Pseudomonadota</taxon>
        <taxon>Alphaproteobacteria</taxon>
        <taxon>Candidatus Puniceispirillales</taxon>
        <taxon>Candidatus Puniceispirillaceae</taxon>
        <taxon>Candidatus Puniceispirillum</taxon>
    </lineage>
</organism>
<dbReference type="Pfam" id="PF00571">
    <property type="entry name" value="CBS"/>
    <property type="match status" value="2"/>
</dbReference>
<dbReference type="Gene3D" id="3.10.580.10">
    <property type="entry name" value="CBS-domain"/>
    <property type="match status" value="1"/>
</dbReference>
<dbReference type="RefSeq" id="WP_013046195.1">
    <property type="nucleotide sequence ID" value="NC_014010.1"/>
</dbReference>
<name>D5BTH1_PUNMI</name>
<evidence type="ECO:0000313" key="4">
    <source>
        <dbReference type="EMBL" id="ADE39568.1"/>
    </source>
</evidence>
<dbReference type="GO" id="GO:0003938">
    <property type="term" value="F:IMP dehydrogenase activity"/>
    <property type="evidence" value="ECO:0007669"/>
    <property type="project" value="UniProtKB-EC"/>
</dbReference>
<dbReference type="PANTHER" id="PTHR43080:SF2">
    <property type="entry name" value="CBS DOMAIN-CONTAINING PROTEIN"/>
    <property type="match status" value="1"/>
</dbReference>
<evidence type="ECO:0000313" key="5">
    <source>
        <dbReference type="Proteomes" id="UP000007460"/>
    </source>
</evidence>
<dbReference type="OrthoDB" id="9807125at2"/>
<evidence type="ECO:0000256" key="2">
    <source>
        <dbReference type="PROSITE-ProRule" id="PRU00703"/>
    </source>
</evidence>
<evidence type="ECO:0000256" key="1">
    <source>
        <dbReference type="ARBA" id="ARBA00023122"/>
    </source>
</evidence>
<feature type="domain" description="CBS" evidence="3">
    <location>
        <begin position="9"/>
        <end position="65"/>
    </location>
</feature>
<dbReference type="eggNOG" id="COG2905">
    <property type="taxonomic scope" value="Bacteria"/>
</dbReference>
<keyword evidence="4" id="KW-0560">Oxidoreductase</keyword>